<reference evidence="4" key="1">
    <citation type="journal article" date="2019" name="Int. J. Syst. Evol. Microbiol.">
        <title>The Global Catalogue of Microorganisms (GCM) 10K type strain sequencing project: providing services to taxonomists for standard genome sequencing and annotation.</title>
        <authorList>
            <consortium name="The Broad Institute Genomics Platform"/>
            <consortium name="The Broad Institute Genome Sequencing Center for Infectious Disease"/>
            <person name="Wu L."/>
            <person name="Ma J."/>
        </authorList>
    </citation>
    <scope>NUCLEOTIDE SEQUENCE [LARGE SCALE GENOMIC DNA]</scope>
    <source>
        <strain evidence="4">CGMCC 1.9106</strain>
    </source>
</reference>
<dbReference type="RefSeq" id="WP_376808666.1">
    <property type="nucleotide sequence ID" value="NZ_JBHTAC010000030.1"/>
</dbReference>
<protein>
    <submittedName>
        <fullName evidence="3">Uncharacterized protein</fullName>
    </submittedName>
</protein>
<feature type="transmembrane region" description="Helical" evidence="2">
    <location>
        <begin position="12"/>
        <end position="37"/>
    </location>
</feature>
<feature type="compositionally biased region" description="Low complexity" evidence="1">
    <location>
        <begin position="87"/>
        <end position="103"/>
    </location>
</feature>
<dbReference type="Proteomes" id="UP001596392">
    <property type="component" value="Unassembled WGS sequence"/>
</dbReference>
<sequence>MTEPARRPLRPALLYALVGVAALLVLLTGAGGGYVVWALTKAGSPAADPVPVAAAEVSPSPTGGPSPSPTPSVVPSPTAKPTPSPTKTPGAKPSTKTSPKPTAKIKALSLEAAPSGAKFVATITATVTGTGPVRIRVDFVYPTGGVGSGDIPRYVTVTGTGAQSVQTVRTSVDVKTVCAHQDTPLGRGITVSVQVPPYGDFHRVEFANCP</sequence>
<organism evidence="3 4">
    <name type="scientific">Catellatospora aurea</name>
    <dbReference type="NCBI Taxonomy" id="1337874"/>
    <lineage>
        <taxon>Bacteria</taxon>
        <taxon>Bacillati</taxon>
        <taxon>Actinomycetota</taxon>
        <taxon>Actinomycetes</taxon>
        <taxon>Micromonosporales</taxon>
        <taxon>Micromonosporaceae</taxon>
        <taxon>Catellatospora</taxon>
    </lineage>
</organism>
<gene>
    <name evidence="3" type="ORF">ACFQO7_25105</name>
</gene>
<name>A0ABW2H437_9ACTN</name>
<feature type="region of interest" description="Disordered" evidence="1">
    <location>
        <begin position="53"/>
        <end position="103"/>
    </location>
</feature>
<evidence type="ECO:0000313" key="3">
    <source>
        <dbReference type="EMBL" id="MFC7245767.1"/>
    </source>
</evidence>
<evidence type="ECO:0000256" key="2">
    <source>
        <dbReference type="SAM" id="Phobius"/>
    </source>
</evidence>
<keyword evidence="4" id="KW-1185">Reference proteome</keyword>
<evidence type="ECO:0000256" key="1">
    <source>
        <dbReference type="SAM" id="MobiDB-lite"/>
    </source>
</evidence>
<keyword evidence="2" id="KW-1133">Transmembrane helix</keyword>
<comment type="caution">
    <text evidence="3">The sequence shown here is derived from an EMBL/GenBank/DDBJ whole genome shotgun (WGS) entry which is preliminary data.</text>
</comment>
<accession>A0ABW2H437</accession>
<keyword evidence="2" id="KW-0812">Transmembrane</keyword>
<proteinExistence type="predicted"/>
<dbReference type="EMBL" id="JBHTAC010000030">
    <property type="protein sequence ID" value="MFC7245767.1"/>
    <property type="molecule type" value="Genomic_DNA"/>
</dbReference>
<feature type="compositionally biased region" description="Pro residues" evidence="1">
    <location>
        <begin position="62"/>
        <end position="86"/>
    </location>
</feature>
<evidence type="ECO:0000313" key="4">
    <source>
        <dbReference type="Proteomes" id="UP001596392"/>
    </source>
</evidence>
<keyword evidence="2" id="KW-0472">Membrane</keyword>